<comment type="similarity">
    <text evidence="1">Belongs to the SCO1/2 family.</text>
</comment>
<evidence type="ECO:0000256" key="4">
    <source>
        <dbReference type="PIRSR" id="PIRSR603782-2"/>
    </source>
</evidence>
<dbReference type="CDD" id="cd02968">
    <property type="entry name" value="SCO"/>
    <property type="match status" value="1"/>
</dbReference>
<proteinExistence type="inferred from homology"/>
<accession>A0A543I8W5</accession>
<dbReference type="OrthoDB" id="9790194at2"/>
<evidence type="ECO:0000259" key="7">
    <source>
        <dbReference type="PROSITE" id="PS51352"/>
    </source>
</evidence>
<keyword evidence="9" id="KW-1185">Reference proteome</keyword>
<organism evidence="8 9">
    <name type="scientific">Actinomadura hallensis</name>
    <dbReference type="NCBI Taxonomy" id="337895"/>
    <lineage>
        <taxon>Bacteria</taxon>
        <taxon>Bacillati</taxon>
        <taxon>Actinomycetota</taxon>
        <taxon>Actinomycetes</taxon>
        <taxon>Streptosporangiales</taxon>
        <taxon>Thermomonosporaceae</taxon>
        <taxon>Actinomadura</taxon>
    </lineage>
</organism>
<feature type="region of interest" description="Disordered" evidence="5">
    <location>
        <begin position="47"/>
        <end position="77"/>
    </location>
</feature>
<name>A0A543I8W5_9ACTN</name>
<sequence>MRAWTHASTRPSRRRARAAGAAAVLAAICMGAAACGAGTTADDPVAAETATADPGSGNALRPPRPLQKPDLKLTDDEGRPFDLVRETAGKPTLLFFGYTHCPDVCPTTLADLATAVKKLPEADQDRVRVVFVTTDPARDKPERVREWLQAFDDRFIGLTGDFDAIRNAARSVGVAVEKPVENDDGTVTATHGGQVLAFSPSDDRAHVIFTSGATTEQFSAELPGLVKGEA</sequence>
<feature type="compositionally biased region" description="Basic and acidic residues" evidence="5">
    <location>
        <begin position="67"/>
        <end position="77"/>
    </location>
</feature>
<dbReference type="PROSITE" id="PS51352">
    <property type="entry name" value="THIOREDOXIN_2"/>
    <property type="match status" value="1"/>
</dbReference>
<keyword evidence="3" id="KW-0479">Metal-binding</keyword>
<dbReference type="InterPro" id="IPR003782">
    <property type="entry name" value="SCO1/SenC"/>
</dbReference>
<keyword evidence="2 3" id="KW-0186">Copper</keyword>
<keyword evidence="4" id="KW-1015">Disulfide bond</keyword>
<dbReference type="SUPFAM" id="SSF52833">
    <property type="entry name" value="Thioredoxin-like"/>
    <property type="match status" value="1"/>
</dbReference>
<evidence type="ECO:0000313" key="9">
    <source>
        <dbReference type="Proteomes" id="UP000316706"/>
    </source>
</evidence>
<protein>
    <submittedName>
        <fullName evidence="8">Protein SCO1/2</fullName>
    </submittedName>
</protein>
<dbReference type="Proteomes" id="UP000316706">
    <property type="component" value="Unassembled WGS sequence"/>
</dbReference>
<feature type="domain" description="Thioredoxin" evidence="7">
    <location>
        <begin position="62"/>
        <end position="213"/>
    </location>
</feature>
<dbReference type="PANTHER" id="PTHR12151:SF25">
    <property type="entry name" value="LINALOOL DEHYDRATASE_ISOMERASE DOMAIN-CONTAINING PROTEIN"/>
    <property type="match status" value="1"/>
</dbReference>
<dbReference type="EMBL" id="VFPO01000001">
    <property type="protein sequence ID" value="TQM67036.1"/>
    <property type="molecule type" value="Genomic_DNA"/>
</dbReference>
<dbReference type="Pfam" id="PF02630">
    <property type="entry name" value="SCO1-SenC"/>
    <property type="match status" value="1"/>
</dbReference>
<evidence type="ECO:0000256" key="2">
    <source>
        <dbReference type="ARBA" id="ARBA00023008"/>
    </source>
</evidence>
<dbReference type="PROSITE" id="PS51257">
    <property type="entry name" value="PROKAR_LIPOPROTEIN"/>
    <property type="match status" value="1"/>
</dbReference>
<keyword evidence="6" id="KW-0732">Signal</keyword>
<evidence type="ECO:0000313" key="8">
    <source>
        <dbReference type="EMBL" id="TQM67036.1"/>
    </source>
</evidence>
<feature type="binding site" evidence="3">
    <location>
        <position position="101"/>
    </location>
    <ligand>
        <name>Cu cation</name>
        <dbReference type="ChEBI" id="CHEBI:23378"/>
    </ligand>
</feature>
<feature type="chain" id="PRO_5038842124" evidence="6">
    <location>
        <begin position="37"/>
        <end position="230"/>
    </location>
</feature>
<dbReference type="Gene3D" id="3.40.30.10">
    <property type="entry name" value="Glutaredoxin"/>
    <property type="match status" value="1"/>
</dbReference>
<dbReference type="InterPro" id="IPR036249">
    <property type="entry name" value="Thioredoxin-like_sf"/>
</dbReference>
<feature type="binding site" evidence="3">
    <location>
        <position position="105"/>
    </location>
    <ligand>
        <name>Cu cation</name>
        <dbReference type="ChEBI" id="CHEBI:23378"/>
    </ligand>
</feature>
<dbReference type="InterPro" id="IPR013766">
    <property type="entry name" value="Thioredoxin_domain"/>
</dbReference>
<evidence type="ECO:0000256" key="3">
    <source>
        <dbReference type="PIRSR" id="PIRSR603782-1"/>
    </source>
</evidence>
<dbReference type="GO" id="GO:0046872">
    <property type="term" value="F:metal ion binding"/>
    <property type="evidence" value="ECO:0007669"/>
    <property type="project" value="UniProtKB-KW"/>
</dbReference>
<dbReference type="AlphaFoldDB" id="A0A543I8W5"/>
<feature type="signal peptide" evidence="6">
    <location>
        <begin position="1"/>
        <end position="36"/>
    </location>
</feature>
<comment type="caution">
    <text evidence="8">The sequence shown here is derived from an EMBL/GenBank/DDBJ whole genome shotgun (WGS) entry which is preliminary data.</text>
</comment>
<evidence type="ECO:0000256" key="5">
    <source>
        <dbReference type="SAM" id="MobiDB-lite"/>
    </source>
</evidence>
<evidence type="ECO:0000256" key="6">
    <source>
        <dbReference type="SAM" id="SignalP"/>
    </source>
</evidence>
<gene>
    <name evidence="8" type="ORF">FHX41_0633</name>
</gene>
<evidence type="ECO:0000256" key="1">
    <source>
        <dbReference type="ARBA" id="ARBA00010996"/>
    </source>
</evidence>
<feature type="binding site" evidence="3">
    <location>
        <position position="191"/>
    </location>
    <ligand>
        <name>Cu cation</name>
        <dbReference type="ChEBI" id="CHEBI:23378"/>
    </ligand>
</feature>
<dbReference type="RefSeq" id="WP_141966097.1">
    <property type="nucleotide sequence ID" value="NZ_VFPO01000001.1"/>
</dbReference>
<feature type="disulfide bond" description="Redox-active" evidence="4">
    <location>
        <begin position="101"/>
        <end position="105"/>
    </location>
</feature>
<reference evidence="8 9" key="1">
    <citation type="submission" date="2019-06" db="EMBL/GenBank/DDBJ databases">
        <title>Sequencing the genomes of 1000 actinobacteria strains.</title>
        <authorList>
            <person name="Klenk H.-P."/>
        </authorList>
    </citation>
    <scope>NUCLEOTIDE SEQUENCE [LARGE SCALE GENOMIC DNA]</scope>
    <source>
        <strain evidence="8 9">DSM 45043</strain>
    </source>
</reference>
<dbReference type="PANTHER" id="PTHR12151">
    <property type="entry name" value="ELECTRON TRANSPORT PROTIN SCO1/SENC FAMILY MEMBER"/>
    <property type="match status" value="1"/>
</dbReference>